<dbReference type="InterPro" id="IPR056747">
    <property type="entry name" value="VPS13-like_M"/>
</dbReference>
<dbReference type="InterPro" id="IPR026854">
    <property type="entry name" value="VPS13_N"/>
</dbReference>
<evidence type="ECO:0000256" key="3">
    <source>
        <dbReference type="ARBA" id="ARBA00023055"/>
    </source>
</evidence>
<feature type="compositionally biased region" description="Acidic residues" evidence="4">
    <location>
        <begin position="1943"/>
        <end position="1960"/>
    </location>
</feature>
<feature type="region of interest" description="Disordered" evidence="4">
    <location>
        <begin position="2744"/>
        <end position="2769"/>
    </location>
</feature>
<comment type="similarity">
    <text evidence="1">Belongs to the VPS13 family.</text>
</comment>
<feature type="domain" description="VPS13-like middle region" evidence="6">
    <location>
        <begin position="1081"/>
        <end position="1820"/>
    </location>
</feature>
<keyword evidence="10" id="KW-1185">Reference proteome</keyword>
<feature type="domain" description="Vacuolar protein sorting-associated protein 13 VPS13 adaptor binding" evidence="7">
    <location>
        <begin position="2156"/>
        <end position="2704"/>
    </location>
</feature>
<feature type="compositionally biased region" description="Basic and acidic residues" evidence="4">
    <location>
        <begin position="96"/>
        <end position="105"/>
    </location>
</feature>
<feature type="region of interest" description="Disordered" evidence="4">
    <location>
        <begin position="1943"/>
        <end position="1978"/>
    </location>
</feature>
<keyword evidence="2" id="KW-0813">Transport</keyword>
<accession>A0AAV1ZEI8</accession>
<dbReference type="Pfam" id="PF25033">
    <property type="entry name" value="VPS13_M"/>
    <property type="match status" value="1"/>
</dbReference>
<evidence type="ECO:0000259" key="5">
    <source>
        <dbReference type="Pfam" id="PF12624"/>
    </source>
</evidence>
<dbReference type="Pfam" id="PF25036">
    <property type="entry name" value="VPS13_VAB"/>
    <property type="match status" value="1"/>
</dbReference>
<evidence type="ECO:0000313" key="9">
    <source>
        <dbReference type="EMBL" id="CAL1270147.1"/>
    </source>
</evidence>
<organism evidence="9 10">
    <name type="scientific">Larinioides sclopetarius</name>
    <dbReference type="NCBI Taxonomy" id="280406"/>
    <lineage>
        <taxon>Eukaryota</taxon>
        <taxon>Metazoa</taxon>
        <taxon>Ecdysozoa</taxon>
        <taxon>Arthropoda</taxon>
        <taxon>Chelicerata</taxon>
        <taxon>Arachnida</taxon>
        <taxon>Araneae</taxon>
        <taxon>Araneomorphae</taxon>
        <taxon>Entelegynae</taxon>
        <taxon>Araneoidea</taxon>
        <taxon>Araneidae</taxon>
        <taxon>Larinioides</taxon>
    </lineage>
</organism>
<dbReference type="InterPro" id="IPR009543">
    <property type="entry name" value="VPS13_VAB"/>
</dbReference>
<dbReference type="PANTHER" id="PTHR16166:SF146">
    <property type="entry name" value="VACUOLAR PROTEIN SORTING-ASSOCIATED PROTEIN 13A-LIKE ISOFORM X1"/>
    <property type="match status" value="1"/>
</dbReference>
<evidence type="ECO:0000256" key="1">
    <source>
        <dbReference type="ARBA" id="ARBA00006545"/>
    </source>
</evidence>
<feature type="region of interest" description="Disordered" evidence="4">
    <location>
        <begin position="96"/>
        <end position="131"/>
    </location>
</feature>
<feature type="compositionally biased region" description="Acidic residues" evidence="4">
    <location>
        <begin position="1969"/>
        <end position="1978"/>
    </location>
</feature>
<dbReference type="GO" id="GO:0006869">
    <property type="term" value="P:lipid transport"/>
    <property type="evidence" value="ECO:0007669"/>
    <property type="project" value="UniProtKB-KW"/>
</dbReference>
<keyword evidence="3" id="KW-0445">Lipid transport</keyword>
<sequence length="3462" mass="390501">MFEGVVAYALNKYLGRFVEDLDSEQLNVGIFSGTVHLTDLHLKPEALAGFDLPIEVKGGCIGKISIDIPWTSLYYEPVLVHVEEVLVLAGPTADRKYDPERDKRLSRAHKNRRLENARPPDPEAPGDRPRGFMENLVTTIVNNVQVSLQNVHIRFEDTVSTSGPLACGLVLQNLTAVTTNSKWKATQIDADARSLFKLLKVESLSLYWNPKCPTNTLVKAQLNSEGWKTLLRKGLATFSINGEDFDFIVKPVSLKTKMILNKSKEAKVPKLLLDFVLQDAASQLSREQFVSMYEVGRAFELMSLSQRFRKYFRGLSVKGHAADYWRDAYTAVLEEYVRPYTWSRIKEHREKYRQYKAMYKEHLHRPTDTELKLDLQLLEDSLDVTSILAAREQAKMKIAEDEPSLVRKVPVGKSWSFWSWFSSSGEDLVDSAIDSLKDDKSEDEELLIVGDKDRSWWSRLTAEERRRLFEGIGYERWAPDPEAALNHIGHKLNFTFANCTLSLVNSGKEILVATVTHFLSSLETRPGAKAYKVSARTESIVIEGASLENDLVPIITADNVTSGSNVPHIFAIDFEKNPAHLNASYGLSISAEPMEVVYHKYAMKELLDFCELPRVSVELLKQKAKDKFKFFAEAGKEKVVRAFAKHKMMHLNVDLKSPYFVIPEHGSLQQGGSVIVLDTGRLTVNTDLQSDVPEESTKMEAEERLYDRFNIALSDIQILFSDSGEEWRVAKQASESEMHLVPKAKILVVFSNSVRPDCKALPRQKLNISIPSLKLNLSDRRVSMIADFLQNIPFPKSKTESLMISSSASDYHLCSHALREPSGADLKEVWKNLHRKQKVKKPILESEKPNAFLSPLHRSLSASDHSDEEEPGGAAERWARVIDLPGFEDNVSASNYIRVLFRLVAGEVSIHLARSSDLTDKPYLMLRAEKLCVDAAHMVYGPALQASLHRIQLVDKLHKGSSGEYLELISSDNAADMVTVLYRKVQANCPEFKSHFHQVEHSLVLDVSTLSMAFHREAFVTLARFLQYVSAKLKPKSSSIRISSMLKPTDLVLTDTSDPPVPPGATKFSISARLNALRVRLCDTDLELADLKVAGLETDYVLKANEKSVLRVNLSELTMEDLVEDTLYKKILSTEGDKVFDIKWVRRSPHQKEMIEGRKKDSLPVRVDGSLTVRFGRTIVVLLHTFANELHRFLEPFLNMDTATLFKKSTEGKLQQKVSEFQQSGLRYQVSVEIQAPTILLPQKSTSPNALVLQLGELSVENFFQEEQDHCIDNLLIRLHALQLARAVILLDGRMEVLEPILEPLKLRLDIKRALKPVNEGLIYQVNGSMDLIKVNIGQRDLSTMITIYQDNYAQFQFMDSNKASDISPDAESGPEESVRKLEVFLYTSTDVRKETSFTFIMEGIVLTLYTDAEDMRSNNVRDPEQALTSFSLDEASISLETTNDKAIELKCSCQAATLIDLRAPKYSSLRKIFQSYSGDAGGCTGVAGISLSMPPMVDLTYRRTGNGDAAVDAVVEKIRLNVSVSYILGVLKYVSDALPGSRLPSSSAFLEDDEGRGRLPSDCTSGYLSTISTEDTRALSLSVIFRKPEIVLFAQPDATDTGVLVLKMDVTLDYSFNLGQGNFVLFFAGLHMLSCIYGRRKHTMCTVLYPCEVEMNRSLRLVEEEVQMSVSVSSVQLCLSAAVVQTILQVSKQLMANMQEEEDKRNYRLEKEIRPMQDLWSPISIYKQKWSEPECTCGYTRGQFIIPKYSETFNFSIPEILVWCEIGGVVRNIPILYAKGSFEAEVKDWSTQMKASGETRLEIMYYSEKISTWEPLLEHVLMREGQYRPLEVMFKLFRGRAHPMVCNGSDEPETNAQSLMATDAAPSVSSSVSSSGNESDNDDVMTTTVIRRKLPARTKRLSSIAKSRDSASFVAYPGDSDSENEDGVLEKIASTFDHLFSEDEEGASDEPPSDSEGIADIDARSDSGETETADNEDVFDDAAPVYTSPHQHHHHEHRSVDALADTALYLTIDCRDTINLNLTPAAISAVQEVLTEFTMPDMRTTKSTSPEDKKELQLKNSLGPEVALKILKKNEKGEYDAVEDVTGRAPKTALADPDLVTPLVDISPADSDCEMAGDDNDGFHMSSTTCSTVKKFVPSDILYEEKSIAQLYEESTMEKLQIEVESFDKLACLLPHKTATTMYALQPVKNKTRYFVLVDTEIYHGKRTVIVRSPLKIQNHLGRAVHVLCEKAALESAGANPEDYSKNPFQDKFVRLTTLQSDDTYDLPLLVAYHCKLYIRPLPTEGDCKEYGLSTEGIWWKDMTVPQKSSTFLECFAENDTENLTCAKVVCEENRVLKTPSVGTKLVPNFLLHLYPPLVFHNLLPLPIDIHVKNKDRTMRLKEGDSAVFFDFDPRQPQEVSLEVSQYIGLQWHGKMSVSGETEELHPVSMSPETDTGGGNRHLSLHVHVTREKSLDLYMFSPYWIINKSGLPLQLRGSNSDAVYEASTSTDPVLFRFKKHRKKKAKLRVYSSQWSKSFSLDTVGNCGVVICADKERNKKYHFFVEVEMSKMLLTKVVVIKPFFLVINNTENHLRFMEKNESTDLWFDIAPNKCLPFWPDTSSLKMFVKIRDSKTVSQHFPIDFSHVTVLRMEHGSALKVVVKNGEDFPTTIAFHSYIPGDAPVRVDNYCEDLFLKIHQKSQSQVTLLNPYQSVLYTWDDPSQERTLIWNLYNRKRLGFPARITRDGYGFEKVSFHSIRKTLAQQPSLRTSSMEQSSSSDDDSESEDGLLPKKTRKDKVVVHWVSYVEKEQRVLLFTQDDRIARQARKAVDGERASLEFFLSLNGIGLSIINDAHRELAYASLTSCPAIWEIEINHSWKLLTLELSAWLEDKWNSDVQKAQLKDYLQVDLSKMQMIKPFFGQLRRFYSPAFWLQLRKSPYQTYAHLKIHRFQVDNQLPDAVFPTVLHPGTTPQYIVRRNGPKAFFESALLLHSSRTTKTLKYWKVLLQEMHLHLDRGFVLSLYDLYSNFQTDLDEATKLQEDLKIVQTPAVDMEQQSIRRSRKGISFEYIHLSPTVVHFSFSPRGTVHRATPQTSSLQGDILDLLLNSVGATLTEVKDVEIRLAYFERRGILCRWQDLVSDIHSHYKSQVVQQGYVMVLGLDILGNPYGLLKDFTRGLGDFFYEPYLGSIKGPDEFAESLARGAQSLLGHVIGGSAGAISLVTGSLGQTFSVLTFDDDYRKKRQQRLQLRSTSLPESLCVAAKTFVLGVVLGLSGVVVQPITGGQQEGVEGFFRGIGKGLLGLITKPAGGVMDMVSMAFDGIRRAAEMGESVVLRMRLPRYINPAEGVRPYSPYLASGCHLLEQVSKGHYAETDVYWAHAALSPHDRTTVALVTDRHLFLLEKGRFWGGWIVEWVISVDDVLTVPHIQGHNLVIKVKQEDWILNFAGDERYIQSDDLQVLEWLKDKIEKALLYNMRGKPCPL</sequence>
<proteinExistence type="inferred from homology"/>
<evidence type="ECO:0008006" key="11">
    <source>
        <dbReference type="Google" id="ProtNLM"/>
    </source>
</evidence>
<evidence type="ECO:0000259" key="7">
    <source>
        <dbReference type="Pfam" id="PF25036"/>
    </source>
</evidence>
<dbReference type="PANTHER" id="PTHR16166">
    <property type="entry name" value="VACUOLAR PROTEIN SORTING-ASSOCIATED PROTEIN VPS13"/>
    <property type="match status" value="1"/>
</dbReference>
<gene>
    <name evidence="9" type="ORF">LARSCL_LOCUS5133</name>
</gene>
<feature type="region of interest" description="Disordered" evidence="4">
    <location>
        <begin position="1863"/>
        <end position="1883"/>
    </location>
</feature>
<name>A0AAV1ZEI8_9ARAC</name>
<feature type="compositionally biased region" description="Basic and acidic residues" evidence="4">
    <location>
        <begin position="113"/>
        <end position="131"/>
    </location>
</feature>
<dbReference type="Pfam" id="PF25037">
    <property type="entry name" value="VPS13_C"/>
    <property type="match status" value="1"/>
</dbReference>
<dbReference type="Pfam" id="PF12624">
    <property type="entry name" value="VPS13_N"/>
    <property type="match status" value="1"/>
</dbReference>
<dbReference type="GO" id="GO:0006623">
    <property type="term" value="P:protein targeting to vacuole"/>
    <property type="evidence" value="ECO:0007669"/>
    <property type="project" value="TreeGrafter"/>
</dbReference>
<dbReference type="InterPro" id="IPR026847">
    <property type="entry name" value="VPS13"/>
</dbReference>
<evidence type="ECO:0000256" key="2">
    <source>
        <dbReference type="ARBA" id="ARBA00022448"/>
    </source>
</evidence>
<protein>
    <recommendedName>
        <fullName evidence="11">Vacuolar protein sorting-associated protein 13A</fullName>
    </recommendedName>
</protein>
<evidence type="ECO:0000313" key="10">
    <source>
        <dbReference type="Proteomes" id="UP001497382"/>
    </source>
</evidence>
<comment type="caution">
    <text evidence="9">The sequence shown here is derived from an EMBL/GenBank/DDBJ whole genome shotgun (WGS) entry which is preliminary data.</text>
</comment>
<evidence type="ECO:0000256" key="4">
    <source>
        <dbReference type="SAM" id="MobiDB-lite"/>
    </source>
</evidence>
<feature type="domain" description="Chorein N-terminal" evidence="5">
    <location>
        <begin position="1"/>
        <end position="797"/>
    </location>
</feature>
<dbReference type="EMBL" id="CAXIEN010000046">
    <property type="protein sequence ID" value="CAL1270147.1"/>
    <property type="molecule type" value="Genomic_DNA"/>
</dbReference>
<evidence type="ECO:0000259" key="6">
    <source>
        <dbReference type="Pfam" id="PF25033"/>
    </source>
</evidence>
<feature type="domain" description="Intermembrane lipid transfer protein VPS13-like C-terminal" evidence="8">
    <location>
        <begin position="3316"/>
        <end position="3425"/>
    </location>
</feature>
<dbReference type="InterPro" id="IPR056748">
    <property type="entry name" value="VPS13-like_C"/>
</dbReference>
<reference evidence="9 10" key="1">
    <citation type="submission" date="2024-04" db="EMBL/GenBank/DDBJ databases">
        <authorList>
            <person name="Rising A."/>
            <person name="Reimegard J."/>
            <person name="Sonavane S."/>
            <person name="Akerstrom W."/>
            <person name="Nylinder S."/>
            <person name="Hedman E."/>
            <person name="Kallberg Y."/>
        </authorList>
    </citation>
    <scope>NUCLEOTIDE SEQUENCE [LARGE SCALE GENOMIC DNA]</scope>
</reference>
<dbReference type="GO" id="GO:0045053">
    <property type="term" value="P:protein retention in Golgi apparatus"/>
    <property type="evidence" value="ECO:0007669"/>
    <property type="project" value="TreeGrafter"/>
</dbReference>
<dbReference type="Proteomes" id="UP001497382">
    <property type="component" value="Unassembled WGS sequence"/>
</dbReference>
<evidence type="ECO:0000259" key="8">
    <source>
        <dbReference type="Pfam" id="PF25037"/>
    </source>
</evidence>